<dbReference type="STRING" id="1075417.SAMN05421823_1231"/>
<accession>A0A1G9VQD7</accession>
<evidence type="ECO:0000313" key="2">
    <source>
        <dbReference type="Proteomes" id="UP000198510"/>
    </source>
</evidence>
<protein>
    <submittedName>
        <fullName evidence="1">Uncharacterized protein</fullName>
    </submittedName>
</protein>
<dbReference type="Proteomes" id="UP000198510">
    <property type="component" value="Unassembled WGS sequence"/>
</dbReference>
<name>A0A1G9VQD7_9BACT</name>
<proteinExistence type="predicted"/>
<dbReference type="EMBL" id="FNFO01000023">
    <property type="protein sequence ID" value="SDM74340.1"/>
    <property type="molecule type" value="Genomic_DNA"/>
</dbReference>
<reference evidence="1 2" key="1">
    <citation type="submission" date="2016-10" db="EMBL/GenBank/DDBJ databases">
        <authorList>
            <person name="de Groot N.N."/>
        </authorList>
    </citation>
    <scope>NUCLEOTIDE SEQUENCE [LARGE SCALE GENOMIC DNA]</scope>
    <source>
        <strain evidence="1 2">DSM 25186</strain>
    </source>
</reference>
<keyword evidence="2" id="KW-1185">Reference proteome</keyword>
<dbReference type="RefSeq" id="WP_143017534.1">
    <property type="nucleotide sequence ID" value="NZ_FNFO01000023.1"/>
</dbReference>
<sequence length="237" mass="27481">MQPLLRLLVFGLSFCLAVNGWARTARLELEIEMTHSTISTSFYDTLIVAGEGIHKVNRLTRAFNHQKFGFDLPSTGMYRIYLKTVTGYTYSKEVEIKKLKTYEVYIPLQDVFTIVGKEEILFSQLREGDDTMAFLETEIDEHVPSDNTSDYIFFIQRNGTFLVHSFCYNSDDAGRWEFENLNAISLLEDFERRGKQLQEDCYPDNDIASVYNKKVVIILGNRMRPCLNFFNNALDIE</sequence>
<organism evidence="1 2">
    <name type="scientific">Catalinimonas alkaloidigena</name>
    <dbReference type="NCBI Taxonomy" id="1075417"/>
    <lineage>
        <taxon>Bacteria</taxon>
        <taxon>Pseudomonadati</taxon>
        <taxon>Bacteroidota</taxon>
        <taxon>Cytophagia</taxon>
        <taxon>Cytophagales</taxon>
        <taxon>Catalimonadaceae</taxon>
        <taxon>Catalinimonas</taxon>
    </lineage>
</organism>
<evidence type="ECO:0000313" key="1">
    <source>
        <dbReference type="EMBL" id="SDM74340.1"/>
    </source>
</evidence>
<gene>
    <name evidence="1" type="ORF">SAMN05421823_1231</name>
</gene>
<dbReference type="AlphaFoldDB" id="A0A1G9VQD7"/>